<comment type="caution">
    <text evidence="1">The sequence shown here is derived from an EMBL/GenBank/DDBJ whole genome shotgun (WGS) entry which is preliminary data.</text>
</comment>
<organism evidence="1">
    <name type="scientific">Fusobacterium nucleatum CTI-6</name>
    <dbReference type="NCBI Taxonomy" id="1316587"/>
    <lineage>
        <taxon>Bacteria</taxon>
        <taxon>Fusobacteriati</taxon>
        <taxon>Fusobacteriota</taxon>
        <taxon>Fusobacteriia</taxon>
        <taxon>Fusobacteriales</taxon>
        <taxon>Fusobacteriaceae</taxon>
        <taxon>Fusobacterium</taxon>
    </lineage>
</organism>
<protein>
    <submittedName>
        <fullName evidence="1">Uncharacterized protein</fullName>
    </submittedName>
</protein>
<dbReference type="EMBL" id="AXNV01000021">
    <property type="protein sequence ID" value="ERT46453.1"/>
    <property type="molecule type" value="Genomic_DNA"/>
</dbReference>
<proteinExistence type="predicted"/>
<dbReference type="AlphaFoldDB" id="U7TPX5"/>
<evidence type="ECO:0000313" key="1">
    <source>
        <dbReference type="EMBL" id="ERT46453.1"/>
    </source>
</evidence>
<dbReference type="PATRIC" id="fig|1316587.3.peg.1901"/>
<name>U7TPX5_FUSNU</name>
<accession>U7TPX5</accession>
<gene>
    <name evidence="1" type="ORF">HMPREF1767_01911</name>
</gene>
<sequence length="109" mass="13498">MKSEIISKFKGTIYGVEIDKESIYYTVEFLLENIENRFGEKYLFQKFVEDLVEAIYRAYYKYDSFNFYEFENGINFDVKEFKKLEFQYLEDDYYFEFLNKNIKKGKYIK</sequence>
<reference evidence="1" key="1">
    <citation type="submission" date="2013-10" db="EMBL/GenBank/DDBJ databases">
        <title>The Genome Sequence of Fusobacterium nucleatum CTI-6.</title>
        <authorList>
            <consortium name="The Broad Institute Genomics Platform"/>
            <person name="Earl A."/>
            <person name="Ward D."/>
            <person name="Feldgarden M."/>
            <person name="Gevers D."/>
            <person name="Kostic A."/>
            <person name="Garrett W."/>
            <person name="Young S.K."/>
            <person name="Zeng Q."/>
            <person name="Gargeya S."/>
            <person name="Fitzgerald M."/>
            <person name="Abouelleil A."/>
            <person name="Alvarado L."/>
            <person name="Berlin A.M."/>
            <person name="Chapman S.B."/>
            <person name="Gainer-Dewar J."/>
            <person name="Goldberg J."/>
            <person name="Gnerre S."/>
            <person name="Griggs A."/>
            <person name="Gujja S."/>
            <person name="Hansen M."/>
            <person name="Howarth C."/>
            <person name="Imamovic A."/>
            <person name="Ireland A."/>
            <person name="Larimer J."/>
            <person name="McCowan C."/>
            <person name="Murphy C."/>
            <person name="Pearson M."/>
            <person name="Poon T.W."/>
            <person name="Priest M."/>
            <person name="Roberts A."/>
            <person name="Saif S."/>
            <person name="Shea T."/>
            <person name="Sykes S."/>
            <person name="Wortman J."/>
            <person name="Nusbaum C."/>
            <person name="Birren B."/>
        </authorList>
    </citation>
    <scope>NUCLEOTIDE SEQUENCE [LARGE SCALE GENOMIC DNA]</scope>
    <source>
        <strain evidence="1">CTI-6</strain>
    </source>
</reference>